<feature type="compositionally biased region" description="Polar residues" evidence="1">
    <location>
        <begin position="87"/>
        <end position="100"/>
    </location>
</feature>
<accession>A0A6V8K8I4</accession>
<evidence type="ECO:0000256" key="1">
    <source>
        <dbReference type="SAM" id="MobiDB-lite"/>
    </source>
</evidence>
<dbReference type="RefSeq" id="WP_173055850.1">
    <property type="nucleotide sequence ID" value="NZ_BAABGO010000006.1"/>
</dbReference>
<proteinExistence type="predicted"/>
<comment type="caution">
    <text evidence="2">The sequence shown here is derived from an EMBL/GenBank/DDBJ whole genome shotgun (WGS) entry which is preliminary data.</text>
</comment>
<reference evidence="2 3" key="2">
    <citation type="submission" date="2020-03" db="EMBL/GenBank/DDBJ databases">
        <authorList>
            <person name="Ichikawa N."/>
            <person name="Kimura A."/>
            <person name="Kitahashi Y."/>
            <person name="Uohara A."/>
        </authorList>
    </citation>
    <scope>NUCLEOTIDE SEQUENCE [LARGE SCALE GENOMIC DNA]</scope>
    <source>
        <strain evidence="2 3">NBRC 108639</strain>
    </source>
</reference>
<reference evidence="2 3" key="1">
    <citation type="submission" date="2020-03" db="EMBL/GenBank/DDBJ databases">
        <title>Whole genome shotgun sequence of Phytohabitans houttuyneae NBRC 108639.</title>
        <authorList>
            <person name="Komaki H."/>
            <person name="Tamura T."/>
        </authorList>
    </citation>
    <scope>NUCLEOTIDE SEQUENCE [LARGE SCALE GENOMIC DNA]</scope>
    <source>
        <strain evidence="2 3">NBRC 108639</strain>
    </source>
</reference>
<evidence type="ECO:0000313" key="2">
    <source>
        <dbReference type="EMBL" id="GFJ78067.1"/>
    </source>
</evidence>
<keyword evidence="3" id="KW-1185">Reference proteome</keyword>
<dbReference type="EMBL" id="BLPF01000001">
    <property type="protein sequence ID" value="GFJ78067.1"/>
    <property type="molecule type" value="Genomic_DNA"/>
</dbReference>
<sequence length="100" mass="10978">MDDELTGLEHLLLTGWRQRMDMPRARALAACLLVGLGLGEVADRPVRTYTAEARGRLDRAVHLMCEEPGRSHEGTGRARDVAGWSQPVPSTDRPGSTRSL</sequence>
<evidence type="ECO:0000313" key="3">
    <source>
        <dbReference type="Proteomes" id="UP000482800"/>
    </source>
</evidence>
<feature type="region of interest" description="Disordered" evidence="1">
    <location>
        <begin position="67"/>
        <end position="100"/>
    </location>
</feature>
<dbReference type="AlphaFoldDB" id="A0A6V8K8I4"/>
<organism evidence="2 3">
    <name type="scientific">Phytohabitans houttuyneae</name>
    <dbReference type="NCBI Taxonomy" id="1076126"/>
    <lineage>
        <taxon>Bacteria</taxon>
        <taxon>Bacillati</taxon>
        <taxon>Actinomycetota</taxon>
        <taxon>Actinomycetes</taxon>
        <taxon>Micromonosporales</taxon>
        <taxon>Micromonosporaceae</taxon>
    </lineage>
</organism>
<name>A0A6V8K8I4_9ACTN</name>
<protein>
    <submittedName>
        <fullName evidence="2">Uncharacterized protein</fullName>
    </submittedName>
</protein>
<gene>
    <name evidence="2" type="ORF">Phou_022470</name>
</gene>
<feature type="compositionally biased region" description="Basic and acidic residues" evidence="1">
    <location>
        <begin position="67"/>
        <end position="80"/>
    </location>
</feature>
<dbReference type="Proteomes" id="UP000482800">
    <property type="component" value="Unassembled WGS sequence"/>
</dbReference>